<dbReference type="SMART" id="SM00882">
    <property type="entry name" value="CoA_trans"/>
    <property type="match status" value="1"/>
</dbReference>
<dbReference type="PANTHER" id="PTHR43293:SF3">
    <property type="entry name" value="CHOLESTEROL RING-CLEAVING HYDROLASE IPDB SUBUNIT"/>
    <property type="match status" value="1"/>
</dbReference>
<evidence type="ECO:0000313" key="2">
    <source>
        <dbReference type="Proteomes" id="UP000694001"/>
    </source>
</evidence>
<accession>A0A975YIW9</accession>
<evidence type="ECO:0000313" key="1">
    <source>
        <dbReference type="EMBL" id="QXM23842.1"/>
    </source>
</evidence>
<dbReference type="InterPro" id="IPR004165">
    <property type="entry name" value="CoA_trans_fam_I"/>
</dbReference>
<gene>
    <name evidence="1" type="ORF">KO353_11085</name>
</gene>
<dbReference type="Pfam" id="PF01144">
    <property type="entry name" value="CoA_trans"/>
    <property type="match status" value="1"/>
</dbReference>
<dbReference type="GO" id="GO:0008410">
    <property type="term" value="F:CoA-transferase activity"/>
    <property type="evidence" value="ECO:0007669"/>
    <property type="project" value="InterPro"/>
</dbReference>
<proteinExistence type="predicted"/>
<dbReference type="PANTHER" id="PTHR43293">
    <property type="entry name" value="ACETATE COA-TRANSFERASE YDIF"/>
    <property type="match status" value="1"/>
</dbReference>
<dbReference type="AlphaFoldDB" id="A0A975YIW9"/>
<organism evidence="1 2">
    <name type="scientific">Elioraea tepida</name>
    <dbReference type="NCBI Taxonomy" id="2843330"/>
    <lineage>
        <taxon>Bacteria</taxon>
        <taxon>Pseudomonadati</taxon>
        <taxon>Pseudomonadota</taxon>
        <taxon>Alphaproteobacteria</taxon>
        <taxon>Acetobacterales</taxon>
        <taxon>Elioraeaceae</taxon>
        <taxon>Elioraea</taxon>
    </lineage>
</organism>
<dbReference type="KEGG" id="elio:KO353_11085"/>
<dbReference type="Proteomes" id="UP000694001">
    <property type="component" value="Chromosome"/>
</dbReference>
<reference evidence="1" key="1">
    <citation type="submission" date="2021-06" db="EMBL/GenBank/DDBJ databases">
        <title>Elioraea tepida, sp. nov., a moderately thermophilic aerobic anoxygenic phototrophic bacterium isolated from an alkaline siliceous hot spring mat community in Yellowstone National Park, WY, USA.</title>
        <authorList>
            <person name="Saini M.K."/>
            <person name="Yoshida S."/>
            <person name="Sebastian A."/>
            <person name="Hirose S."/>
            <person name="Hara E."/>
            <person name="Tamaki H."/>
            <person name="Soulier N.T."/>
            <person name="Albert I."/>
            <person name="Hanada S."/>
            <person name="Bryant D.A."/>
            <person name="Tank M."/>
        </authorList>
    </citation>
    <scope>NUCLEOTIDE SEQUENCE</scope>
    <source>
        <strain evidence="1">MS-P2</strain>
    </source>
</reference>
<dbReference type="RefSeq" id="WP_218284757.1">
    <property type="nucleotide sequence ID" value="NZ_CP076448.1"/>
</dbReference>
<protein>
    <submittedName>
        <fullName evidence="1">CoA synthetase</fullName>
    </submittedName>
</protein>
<dbReference type="EMBL" id="CP076448">
    <property type="protein sequence ID" value="QXM23842.1"/>
    <property type="molecule type" value="Genomic_DNA"/>
</dbReference>
<keyword evidence="2" id="KW-1185">Reference proteome</keyword>
<sequence length="281" mass="29123">MTVPLLDLDALAARVPDGATVALPPDTSLCPVALAAALIRRGARNLHLIGVPVSGFATDLLIGAGCVARLTTSAVTLGEAGLAPRFTAAFRAGTVVIEDWTCPAVHTALQAAEKGVPFLPLRGLIGSDLIAARTDWRVIDNPFSAAPDSIVLVPALSPDVALIHAALADRAGNVWVGRRRELATIAHASKATLVTVERVVEGNLIEDERMAPGVISSLYVSAVAVAEHGAWPLGLLDLYGPDQAAIESYARAARTEEGFRAWLATNLPLTARSADVASAAA</sequence>
<name>A0A975YIW9_9PROT</name>